<dbReference type="PANTHER" id="PTHR22916:SF3">
    <property type="entry name" value="UDP-GLCNAC:BETAGAL BETA-1,3-N-ACETYLGLUCOSAMINYLTRANSFERASE-LIKE PROTEIN 1"/>
    <property type="match status" value="1"/>
</dbReference>
<reference evidence="2" key="1">
    <citation type="submission" date="2016-01" db="EMBL/GenBank/DDBJ databases">
        <authorList>
            <person name="Peeters C."/>
        </authorList>
    </citation>
    <scope>NUCLEOTIDE SEQUENCE [LARGE SCALE GENOMIC DNA]</scope>
    <source>
        <strain evidence="2">LMG 29318</strain>
    </source>
</reference>
<comment type="caution">
    <text evidence="2">The sequence shown here is derived from an EMBL/GenBank/DDBJ whole genome shotgun (WGS) entry which is preliminary data.</text>
</comment>
<dbReference type="AlphaFoldDB" id="A0A158BEE3"/>
<name>A0A158BEE3_9BURK</name>
<dbReference type="Pfam" id="PF00535">
    <property type="entry name" value="Glycos_transf_2"/>
    <property type="match status" value="1"/>
</dbReference>
<dbReference type="EMBL" id="FCOF02000014">
    <property type="protein sequence ID" value="SAK68444.1"/>
    <property type="molecule type" value="Genomic_DNA"/>
</dbReference>
<protein>
    <submittedName>
        <fullName evidence="2">Glycosyl transferase family 2</fullName>
    </submittedName>
</protein>
<dbReference type="Proteomes" id="UP000054870">
    <property type="component" value="Unassembled WGS sequence"/>
</dbReference>
<evidence type="ECO:0000313" key="2">
    <source>
        <dbReference type="EMBL" id="SAK68444.1"/>
    </source>
</evidence>
<feature type="domain" description="Glycosyltransferase 2-like" evidence="1">
    <location>
        <begin position="13"/>
        <end position="135"/>
    </location>
</feature>
<dbReference type="PANTHER" id="PTHR22916">
    <property type="entry name" value="GLYCOSYLTRANSFERASE"/>
    <property type="match status" value="1"/>
</dbReference>
<keyword evidence="3" id="KW-1185">Reference proteome</keyword>
<dbReference type="InterPro" id="IPR001173">
    <property type="entry name" value="Glyco_trans_2-like"/>
</dbReference>
<gene>
    <name evidence="2" type="ORF">AWB75_03363</name>
</gene>
<dbReference type="Gene3D" id="3.90.550.10">
    <property type="entry name" value="Spore Coat Polysaccharide Biosynthesis Protein SpsA, Chain A"/>
    <property type="match status" value="1"/>
</dbReference>
<dbReference type="CDD" id="cd00761">
    <property type="entry name" value="Glyco_tranf_GTA_type"/>
    <property type="match status" value="1"/>
</dbReference>
<dbReference type="InterPro" id="IPR029044">
    <property type="entry name" value="Nucleotide-diphossugar_trans"/>
</dbReference>
<keyword evidence="2" id="KW-0808">Transferase</keyword>
<sequence length="344" mass="37522">MPEIALSSSPLVTVVIPAFNAESFIGEAIASIQHQTLDDWQLIVVNDGSTDQTLAAARQAAGEDPRIRLIHFDRNQGISVASNAGFDAARGEFIARLDSDDIALPQRLAVQIAAFRDNDCLAAAGSHARVFGDVPEGIAYCALGDGDIKAHLFDGLNTISGGTLMVRGSFIRRHRIRFDECAASAEDLDYLTSVMAAGGKLANVDEVLTEHRSHRGSFTNSRHDVAREFLQIARRRLLALWYPGLDPHDIERIVAMYSSLFEAHADAFINTVRAVDRLATANARDYGQDTSIVHRIILDRLAKVAGVYRDNNFLDDSHVQAMRCFVSPAVSAVFDRIELGAHAA</sequence>
<dbReference type="GO" id="GO:0016758">
    <property type="term" value="F:hexosyltransferase activity"/>
    <property type="evidence" value="ECO:0007669"/>
    <property type="project" value="UniProtKB-ARBA"/>
</dbReference>
<proteinExistence type="predicted"/>
<organism evidence="2 3">
    <name type="scientific">Caballeronia catudaia</name>
    <dbReference type="NCBI Taxonomy" id="1777136"/>
    <lineage>
        <taxon>Bacteria</taxon>
        <taxon>Pseudomonadati</taxon>
        <taxon>Pseudomonadota</taxon>
        <taxon>Betaproteobacteria</taxon>
        <taxon>Burkholderiales</taxon>
        <taxon>Burkholderiaceae</taxon>
        <taxon>Caballeronia</taxon>
    </lineage>
</organism>
<evidence type="ECO:0000313" key="3">
    <source>
        <dbReference type="Proteomes" id="UP000054870"/>
    </source>
</evidence>
<accession>A0A158BEE3</accession>
<dbReference type="SUPFAM" id="SSF53448">
    <property type="entry name" value="Nucleotide-diphospho-sugar transferases"/>
    <property type="match status" value="1"/>
</dbReference>
<evidence type="ECO:0000259" key="1">
    <source>
        <dbReference type="Pfam" id="PF00535"/>
    </source>
</evidence>